<dbReference type="RefSeq" id="WP_156742936.1">
    <property type="nucleotide sequence ID" value="NZ_CACRYJ010000061.1"/>
</dbReference>
<dbReference type="InterPro" id="IPR006311">
    <property type="entry name" value="TAT_signal"/>
</dbReference>
<dbReference type="EMBL" id="CACRYJ010000061">
    <property type="protein sequence ID" value="VZO39621.1"/>
    <property type="molecule type" value="Genomic_DNA"/>
</dbReference>
<proteinExistence type="predicted"/>
<name>A0A7M4DQ77_9MICO</name>
<protein>
    <recommendedName>
        <fullName evidence="3">Teichoic acid biosynthesis protein C</fullName>
    </recommendedName>
</protein>
<evidence type="ECO:0000313" key="2">
    <source>
        <dbReference type="Proteomes" id="UP000419743"/>
    </source>
</evidence>
<organism evidence="1 2">
    <name type="scientific">Occultella aeris</name>
    <dbReference type="NCBI Taxonomy" id="2761496"/>
    <lineage>
        <taxon>Bacteria</taxon>
        <taxon>Bacillati</taxon>
        <taxon>Actinomycetota</taxon>
        <taxon>Actinomycetes</taxon>
        <taxon>Micrococcales</taxon>
        <taxon>Ruaniaceae</taxon>
        <taxon>Occultella</taxon>
    </lineage>
</organism>
<gene>
    <name evidence="1" type="ORF">HALOF300_04315</name>
</gene>
<evidence type="ECO:0008006" key="3">
    <source>
        <dbReference type="Google" id="ProtNLM"/>
    </source>
</evidence>
<accession>A0A7M4DQ77</accession>
<reference evidence="1 2" key="1">
    <citation type="submission" date="2019-11" db="EMBL/GenBank/DDBJ databases">
        <authorList>
            <person name="Criscuolo A."/>
        </authorList>
    </citation>
    <scope>NUCLEOTIDE SEQUENCE [LARGE SCALE GENOMIC DNA]</scope>
    <source>
        <strain evidence="1">CIP111667</strain>
    </source>
</reference>
<dbReference type="PROSITE" id="PS51318">
    <property type="entry name" value="TAT"/>
    <property type="match status" value="1"/>
</dbReference>
<sequence>MDTKQWDRRSVLLLGAASGLATGLLGAGAWSASARSPYFDLGAEALPLYTGASLSSETIQQSFAFEPDHGGLFVAQLLAGSPGKAGDLRITEMDRRGRIRGWMTLLGYGHAVSFGVHRGRRGLDLWIEGRVNDNGYGTVLKQVPWQHGATMDQDDPRTTDHQPVPDAQEYTCAIDHRWGRMAVSYWSGVDKRVAILPLREVLRGRVPDPVADFARPAGLGTFQGYALDGDSMYTIDGNSYSDTNPVPGNTHLGRIDWRTGELVERVHNVTGAELDFREPEGLAIEYRQGRPRLYLGFASGVIGDRRSNIYYLERC</sequence>
<evidence type="ECO:0000313" key="1">
    <source>
        <dbReference type="EMBL" id="VZO39621.1"/>
    </source>
</evidence>
<dbReference type="AlphaFoldDB" id="A0A7M4DQ77"/>
<dbReference type="Proteomes" id="UP000419743">
    <property type="component" value="Unassembled WGS sequence"/>
</dbReference>
<comment type="caution">
    <text evidence="1">The sequence shown here is derived from an EMBL/GenBank/DDBJ whole genome shotgun (WGS) entry which is preliminary data.</text>
</comment>
<keyword evidence="2" id="KW-1185">Reference proteome</keyword>